<feature type="chain" id="PRO_5042475876" evidence="1">
    <location>
        <begin position="27"/>
        <end position="406"/>
    </location>
</feature>
<dbReference type="InterPro" id="IPR009003">
    <property type="entry name" value="Peptidase_S1_PA"/>
</dbReference>
<protein>
    <submittedName>
        <fullName evidence="2">Uncharacterized protein</fullName>
    </submittedName>
</protein>
<sequence>MNLKRIPLTVLGVAYAVVVWPSAASADSVEDNGREIVGGEAEAEVSEDFADDIERLAERSETDPEQVHASYAGQEQFLTVLTLAYETHPDLFYSAGWTPDRQEDEGYGAWVAFTEPVEDEVREAFTELPTSVELRYDAEVSEEDMEEARSEALAELYAPAQVDAVSGDFTEDGELEIQVEVDPSDEDEVEPLIEEVERDAPVEVAISTTEDLGIEPEAVLGGAGVTHCTSAFTAYRDGENALLGAHHCPPDAGVPSGGSEELTFVDGHIGPQGDVRVHTTTDPIDNAIVLDPEGDSTREITSRARTPEGALVCNFGQERGSSDCTTVRSANHSFNAIDPDAMEIVRVSNAVQTEAGLTEGGDSGGPWYSGNAALGIHFGQSEDLSTFSNILDAEDVLGVEVNTGSN</sequence>
<dbReference type="Proteomes" id="UP001224674">
    <property type="component" value="Chromosome"/>
</dbReference>
<dbReference type="InterPro" id="IPR043504">
    <property type="entry name" value="Peptidase_S1_PA_chymotrypsin"/>
</dbReference>
<name>A0AAJ6DBL4_9MICC</name>
<dbReference type="SUPFAM" id="SSF50494">
    <property type="entry name" value="Trypsin-like serine proteases"/>
    <property type="match status" value="1"/>
</dbReference>
<organism evidence="2 3">
    <name type="scientific">Auritidibacter ignavus</name>
    <dbReference type="NCBI Taxonomy" id="678932"/>
    <lineage>
        <taxon>Bacteria</taxon>
        <taxon>Bacillati</taxon>
        <taxon>Actinomycetota</taxon>
        <taxon>Actinomycetes</taxon>
        <taxon>Micrococcales</taxon>
        <taxon>Micrococcaceae</taxon>
        <taxon>Auritidibacter</taxon>
    </lineage>
</organism>
<reference evidence="2 3" key="1">
    <citation type="submission" date="2023-03" db="EMBL/GenBank/DDBJ databases">
        <title>Complete genome sequences of several Auritidibacter ignavus strains isolated from ear infections.</title>
        <authorList>
            <person name="Baehr T."/>
            <person name="Baumhoegger A.M."/>
        </authorList>
    </citation>
    <scope>NUCLEOTIDE SEQUENCE [LARGE SCALE GENOMIC DNA]</scope>
    <source>
        <strain evidence="2 3">BABAE-6</strain>
    </source>
</reference>
<gene>
    <name evidence="2" type="ORF">QDX21_10705</name>
</gene>
<dbReference type="Gene3D" id="2.40.10.10">
    <property type="entry name" value="Trypsin-like serine proteases"/>
    <property type="match status" value="2"/>
</dbReference>
<dbReference type="AlphaFoldDB" id="A0AAJ6DBL4"/>
<accession>A0AAJ6DBL4</accession>
<proteinExistence type="predicted"/>
<evidence type="ECO:0000313" key="2">
    <source>
        <dbReference type="EMBL" id="WGH92760.1"/>
    </source>
</evidence>
<keyword evidence="3" id="KW-1185">Reference proteome</keyword>
<evidence type="ECO:0000256" key="1">
    <source>
        <dbReference type="SAM" id="SignalP"/>
    </source>
</evidence>
<dbReference type="EMBL" id="CP122566">
    <property type="protein sequence ID" value="WGH92760.1"/>
    <property type="molecule type" value="Genomic_DNA"/>
</dbReference>
<feature type="signal peptide" evidence="1">
    <location>
        <begin position="1"/>
        <end position="26"/>
    </location>
</feature>
<dbReference type="RefSeq" id="WP_279673250.1">
    <property type="nucleotide sequence ID" value="NZ_CP122562.1"/>
</dbReference>
<evidence type="ECO:0000313" key="3">
    <source>
        <dbReference type="Proteomes" id="UP001224674"/>
    </source>
</evidence>
<keyword evidence="1" id="KW-0732">Signal</keyword>